<dbReference type="OrthoDB" id="9773087at2"/>
<comment type="pathway">
    <text evidence="1 8">Cofactor biosynthesis; (R)-pantothenate biosynthesis; (R)-pantothenate from (R)-pantoate and beta-alanine: step 1/1.</text>
</comment>
<dbReference type="CDD" id="cd00560">
    <property type="entry name" value="PanC"/>
    <property type="match status" value="1"/>
</dbReference>
<dbReference type="Gene3D" id="3.30.1300.10">
    <property type="entry name" value="Pantoate-beta-alanine ligase, C-terminal domain"/>
    <property type="match status" value="1"/>
</dbReference>
<dbReference type="SUPFAM" id="SSF52374">
    <property type="entry name" value="Nucleotidylyl transferase"/>
    <property type="match status" value="1"/>
</dbReference>
<feature type="binding site" evidence="8">
    <location>
        <begin position="186"/>
        <end position="189"/>
    </location>
    <ligand>
        <name>ATP</name>
        <dbReference type="ChEBI" id="CHEBI:30616"/>
    </ligand>
</feature>
<keyword evidence="10" id="KW-1185">Reference proteome</keyword>
<keyword evidence="3 8" id="KW-0436">Ligase</keyword>
<feature type="binding site" evidence="8">
    <location>
        <position position="61"/>
    </location>
    <ligand>
        <name>beta-alanine</name>
        <dbReference type="ChEBI" id="CHEBI:57966"/>
    </ligand>
</feature>
<dbReference type="GO" id="GO:0005524">
    <property type="term" value="F:ATP binding"/>
    <property type="evidence" value="ECO:0007669"/>
    <property type="project" value="UniProtKB-KW"/>
</dbReference>
<dbReference type="GO" id="GO:0004592">
    <property type="term" value="F:pantoate-beta-alanine ligase activity"/>
    <property type="evidence" value="ECO:0007669"/>
    <property type="project" value="UniProtKB-UniRule"/>
</dbReference>
<dbReference type="NCBIfam" id="TIGR00125">
    <property type="entry name" value="cyt_tran_rel"/>
    <property type="match status" value="1"/>
</dbReference>
<organism evidence="9 10">
    <name type="scientific">Hydrocarboniphaga daqingensis</name>
    <dbReference type="NCBI Taxonomy" id="490188"/>
    <lineage>
        <taxon>Bacteria</taxon>
        <taxon>Pseudomonadati</taxon>
        <taxon>Pseudomonadota</taxon>
        <taxon>Gammaproteobacteria</taxon>
        <taxon>Nevskiales</taxon>
        <taxon>Nevskiaceae</taxon>
        <taxon>Hydrocarboniphaga</taxon>
    </lineage>
</organism>
<dbReference type="Pfam" id="PF02569">
    <property type="entry name" value="Pantoate_ligase"/>
    <property type="match status" value="1"/>
</dbReference>
<keyword evidence="6 8" id="KW-0067">ATP-binding</keyword>
<dbReference type="PANTHER" id="PTHR21299:SF1">
    <property type="entry name" value="PANTOATE--BETA-ALANINE LIGASE"/>
    <property type="match status" value="1"/>
</dbReference>
<dbReference type="InterPro" id="IPR003721">
    <property type="entry name" value="Pantoate_ligase"/>
</dbReference>
<dbReference type="PANTHER" id="PTHR21299">
    <property type="entry name" value="CYTIDYLATE KINASE/PANTOATE-BETA-ALANINE LIGASE"/>
    <property type="match status" value="1"/>
</dbReference>
<dbReference type="RefSeq" id="WP_072897995.1">
    <property type="nucleotide sequence ID" value="NZ_FQWZ01000005.1"/>
</dbReference>
<dbReference type="STRING" id="490188.SAMN04488068_2516"/>
<dbReference type="FunFam" id="3.30.1300.10:FF:000001">
    <property type="entry name" value="Pantothenate synthetase"/>
    <property type="match status" value="1"/>
</dbReference>
<dbReference type="InterPro" id="IPR014729">
    <property type="entry name" value="Rossmann-like_a/b/a_fold"/>
</dbReference>
<dbReference type="EMBL" id="FQWZ01000005">
    <property type="protein sequence ID" value="SHH09187.1"/>
    <property type="molecule type" value="Genomic_DNA"/>
</dbReference>
<evidence type="ECO:0000256" key="7">
    <source>
        <dbReference type="ARBA" id="ARBA00048258"/>
    </source>
</evidence>
<evidence type="ECO:0000256" key="1">
    <source>
        <dbReference type="ARBA" id="ARBA00004990"/>
    </source>
</evidence>
<comment type="subcellular location">
    <subcellularLocation>
        <location evidence="8">Cytoplasm</location>
    </subcellularLocation>
</comment>
<comment type="catalytic activity">
    <reaction evidence="7 8">
        <text>(R)-pantoate + beta-alanine + ATP = (R)-pantothenate + AMP + diphosphate + H(+)</text>
        <dbReference type="Rhea" id="RHEA:10912"/>
        <dbReference type="ChEBI" id="CHEBI:15378"/>
        <dbReference type="ChEBI" id="CHEBI:15980"/>
        <dbReference type="ChEBI" id="CHEBI:29032"/>
        <dbReference type="ChEBI" id="CHEBI:30616"/>
        <dbReference type="ChEBI" id="CHEBI:33019"/>
        <dbReference type="ChEBI" id="CHEBI:57966"/>
        <dbReference type="ChEBI" id="CHEBI:456215"/>
        <dbReference type="EC" id="6.3.2.1"/>
    </reaction>
</comment>
<feature type="binding site" evidence="8">
    <location>
        <begin position="30"/>
        <end position="37"/>
    </location>
    <ligand>
        <name>ATP</name>
        <dbReference type="ChEBI" id="CHEBI:30616"/>
    </ligand>
</feature>
<comment type="subunit">
    <text evidence="8">Homodimer.</text>
</comment>
<dbReference type="NCBIfam" id="TIGR00018">
    <property type="entry name" value="panC"/>
    <property type="match status" value="1"/>
</dbReference>
<reference evidence="9 10" key="1">
    <citation type="submission" date="2016-11" db="EMBL/GenBank/DDBJ databases">
        <authorList>
            <person name="Jaros S."/>
            <person name="Januszkiewicz K."/>
            <person name="Wedrychowicz H."/>
        </authorList>
    </citation>
    <scope>NUCLEOTIDE SEQUENCE [LARGE SCALE GENOMIC DNA]</scope>
    <source>
        <strain evidence="9 10">CGMCC 1.7049</strain>
    </source>
</reference>
<name>A0A1M5Q4J0_9GAMM</name>
<dbReference type="InterPro" id="IPR042176">
    <property type="entry name" value="Pantoate_ligase_C"/>
</dbReference>
<sequence length="282" mass="31440">MRLVHTIAEVRREVAAWRARGETVAFVPTMGNLHAGHLDLVTEARAKADRVVASIFVNPLQFGPNEDFDRYPRTLSDDCLRLDPVGCDLVFAPSVDEMYPRGRLNLSQVAVPGISQLLEGEFRPGFFEGVATVVSILFHIVQPDVAMFGRKDFQQLMVVRRMVSDLHMPLTIVGVPTRREPDGLAMSSRNQYLSPDERSLAPGLYRALSAVAQRLRSGSRDFALLEDEARKLLEHQGFKPQYFVIRNADDLGPPAPSSRSWVLLVAAHLGRTRLIDNLEVSA</sequence>
<feature type="active site" description="Proton donor" evidence="8">
    <location>
        <position position="37"/>
    </location>
</feature>
<feature type="binding site" evidence="8">
    <location>
        <position position="61"/>
    </location>
    <ligand>
        <name>(R)-pantoate</name>
        <dbReference type="ChEBI" id="CHEBI:15980"/>
    </ligand>
</feature>
<feature type="binding site" evidence="8">
    <location>
        <position position="155"/>
    </location>
    <ligand>
        <name>(R)-pantoate</name>
        <dbReference type="ChEBI" id="CHEBI:15980"/>
    </ligand>
</feature>
<gene>
    <name evidence="8" type="primary">panC</name>
    <name evidence="9" type="ORF">SAMN04488068_2516</name>
</gene>
<accession>A0A1M5Q4J0</accession>
<protein>
    <recommendedName>
        <fullName evidence="8">Pantothenate synthetase</fullName>
        <shortName evidence="8">PS</shortName>
        <ecNumber evidence="8">6.3.2.1</ecNumber>
    </recommendedName>
    <alternativeName>
        <fullName evidence="8">Pantoate--beta-alanine ligase</fullName>
    </alternativeName>
    <alternativeName>
        <fullName evidence="8">Pantoate-activating enzyme</fullName>
    </alternativeName>
</protein>
<evidence type="ECO:0000256" key="4">
    <source>
        <dbReference type="ARBA" id="ARBA00022655"/>
    </source>
</evidence>
<dbReference type="GO" id="GO:0005829">
    <property type="term" value="C:cytosol"/>
    <property type="evidence" value="ECO:0007669"/>
    <property type="project" value="TreeGrafter"/>
</dbReference>
<keyword evidence="4 8" id="KW-0566">Pantothenate biosynthesis</keyword>
<dbReference type="FunFam" id="3.40.50.620:FF:000013">
    <property type="entry name" value="Pantothenate synthetase"/>
    <property type="match status" value="1"/>
</dbReference>
<comment type="function">
    <text evidence="8">Catalyzes the condensation of pantoate with beta-alanine in an ATP-dependent reaction via a pantoyl-adenylate intermediate.</text>
</comment>
<comment type="miscellaneous">
    <text evidence="8">The reaction proceeds by a bi uni uni bi ping pong mechanism.</text>
</comment>
<dbReference type="HAMAP" id="MF_00158">
    <property type="entry name" value="PanC"/>
    <property type="match status" value="1"/>
</dbReference>
<evidence type="ECO:0000256" key="5">
    <source>
        <dbReference type="ARBA" id="ARBA00022741"/>
    </source>
</evidence>
<evidence type="ECO:0000256" key="2">
    <source>
        <dbReference type="ARBA" id="ARBA00009256"/>
    </source>
</evidence>
<dbReference type="AlphaFoldDB" id="A0A1M5Q4J0"/>
<evidence type="ECO:0000313" key="10">
    <source>
        <dbReference type="Proteomes" id="UP000199758"/>
    </source>
</evidence>
<evidence type="ECO:0000256" key="8">
    <source>
        <dbReference type="HAMAP-Rule" id="MF_00158"/>
    </source>
</evidence>
<comment type="similarity">
    <text evidence="2 8">Belongs to the pantothenate synthetase family.</text>
</comment>
<comment type="caution">
    <text evidence="8">Lacks conserved residue(s) required for the propagation of feature annotation.</text>
</comment>
<evidence type="ECO:0000256" key="6">
    <source>
        <dbReference type="ARBA" id="ARBA00022840"/>
    </source>
</evidence>
<keyword evidence="5 8" id="KW-0547">Nucleotide-binding</keyword>
<dbReference type="EC" id="6.3.2.1" evidence="8"/>
<proteinExistence type="inferred from homology"/>
<feature type="binding site" evidence="8">
    <location>
        <begin position="149"/>
        <end position="152"/>
    </location>
    <ligand>
        <name>ATP</name>
        <dbReference type="ChEBI" id="CHEBI:30616"/>
    </ligand>
</feature>
<dbReference type="Gene3D" id="3.40.50.620">
    <property type="entry name" value="HUPs"/>
    <property type="match status" value="1"/>
</dbReference>
<dbReference type="GO" id="GO:0015940">
    <property type="term" value="P:pantothenate biosynthetic process"/>
    <property type="evidence" value="ECO:0007669"/>
    <property type="project" value="UniProtKB-UniRule"/>
</dbReference>
<dbReference type="InterPro" id="IPR004821">
    <property type="entry name" value="Cyt_trans-like"/>
</dbReference>
<evidence type="ECO:0000313" key="9">
    <source>
        <dbReference type="EMBL" id="SHH09187.1"/>
    </source>
</evidence>
<keyword evidence="8" id="KW-0963">Cytoplasm</keyword>
<dbReference type="Proteomes" id="UP000199758">
    <property type="component" value="Unassembled WGS sequence"/>
</dbReference>
<dbReference type="UniPathway" id="UPA00028">
    <property type="reaction ID" value="UER00005"/>
</dbReference>
<evidence type="ECO:0000256" key="3">
    <source>
        <dbReference type="ARBA" id="ARBA00022598"/>
    </source>
</evidence>